<keyword evidence="3" id="KW-1185">Reference proteome</keyword>
<feature type="domain" description="Pyridoxamine 5'-phosphate oxidase N-terminal" evidence="1">
    <location>
        <begin position="42"/>
        <end position="153"/>
    </location>
</feature>
<dbReference type="Pfam" id="PF01243">
    <property type="entry name" value="PNPOx_N"/>
    <property type="match status" value="1"/>
</dbReference>
<dbReference type="Gene3D" id="2.30.110.10">
    <property type="entry name" value="Electron Transport, Fmn-binding Protein, Chain A"/>
    <property type="match status" value="1"/>
</dbReference>
<comment type="caution">
    <text evidence="2">The sequence shown here is derived from an EMBL/GenBank/DDBJ whole genome shotgun (WGS) entry which is preliminary data.</text>
</comment>
<sequence length="167" mass="18528">MYETPDDMTALQRLLDDSYATAGPHLRSVVDEDRRLDAAGVVARLRGIPMMALATVTATGEPRVGVVDGHFFRARLYFGSGRNSVRFRHVRARPAISATVFDGQSLQITVHGRAVEVEPARDPALRTFLIESHGRELWEARLKGAVWARIDPEKMFTFRNPGAGVVD</sequence>
<protein>
    <recommendedName>
        <fullName evidence="1">Pyridoxamine 5'-phosphate oxidase N-terminal domain-containing protein</fullName>
    </recommendedName>
</protein>
<gene>
    <name evidence="2" type="ORF">GCM10020221_30350</name>
</gene>
<name>A0ABP6JK12_STRTU</name>
<evidence type="ECO:0000313" key="3">
    <source>
        <dbReference type="Proteomes" id="UP001501102"/>
    </source>
</evidence>
<evidence type="ECO:0000259" key="1">
    <source>
        <dbReference type="Pfam" id="PF01243"/>
    </source>
</evidence>
<dbReference type="InterPro" id="IPR012349">
    <property type="entry name" value="Split_barrel_FMN-bd"/>
</dbReference>
<proteinExistence type="predicted"/>
<reference evidence="3" key="1">
    <citation type="journal article" date="2019" name="Int. J. Syst. Evol. Microbiol.">
        <title>The Global Catalogue of Microorganisms (GCM) 10K type strain sequencing project: providing services to taxonomists for standard genome sequencing and annotation.</title>
        <authorList>
            <consortium name="The Broad Institute Genomics Platform"/>
            <consortium name="The Broad Institute Genome Sequencing Center for Infectious Disease"/>
            <person name="Wu L."/>
            <person name="Ma J."/>
        </authorList>
    </citation>
    <scope>NUCLEOTIDE SEQUENCE [LARGE SCALE GENOMIC DNA]</scope>
    <source>
        <strain evidence="3">JCM 4087</strain>
    </source>
</reference>
<dbReference type="SUPFAM" id="SSF50475">
    <property type="entry name" value="FMN-binding split barrel"/>
    <property type="match status" value="1"/>
</dbReference>
<dbReference type="EMBL" id="BAAAXZ010000114">
    <property type="protein sequence ID" value="GAA2932508.1"/>
    <property type="molecule type" value="Genomic_DNA"/>
</dbReference>
<dbReference type="RefSeq" id="WP_344963776.1">
    <property type="nucleotide sequence ID" value="NZ_BAAAXZ010000114.1"/>
</dbReference>
<organism evidence="2 3">
    <name type="scientific">Streptomyces thioluteus</name>
    <dbReference type="NCBI Taxonomy" id="66431"/>
    <lineage>
        <taxon>Bacteria</taxon>
        <taxon>Bacillati</taxon>
        <taxon>Actinomycetota</taxon>
        <taxon>Actinomycetes</taxon>
        <taxon>Kitasatosporales</taxon>
        <taxon>Streptomycetaceae</taxon>
        <taxon>Streptomyces</taxon>
    </lineage>
</organism>
<accession>A0ABP6JK12</accession>
<evidence type="ECO:0000313" key="2">
    <source>
        <dbReference type="EMBL" id="GAA2932508.1"/>
    </source>
</evidence>
<dbReference type="InterPro" id="IPR011576">
    <property type="entry name" value="Pyridox_Oxase_N"/>
</dbReference>
<dbReference type="Proteomes" id="UP001501102">
    <property type="component" value="Unassembled WGS sequence"/>
</dbReference>